<dbReference type="Proteomes" id="UP000654604">
    <property type="component" value="Unassembled WGS sequence"/>
</dbReference>
<dbReference type="InterPro" id="IPR001279">
    <property type="entry name" value="Metallo-B-lactamas"/>
</dbReference>
<accession>A0ABR9V4D5</accession>
<protein>
    <submittedName>
        <fullName evidence="2">MBL fold metallo-hydrolase</fullName>
    </submittedName>
</protein>
<organism evidence="2 3">
    <name type="scientific">Cyanobacterium stanieri LEGE 03274</name>
    <dbReference type="NCBI Taxonomy" id="1828756"/>
    <lineage>
        <taxon>Bacteria</taxon>
        <taxon>Bacillati</taxon>
        <taxon>Cyanobacteriota</taxon>
        <taxon>Cyanophyceae</taxon>
        <taxon>Oscillatoriophycideae</taxon>
        <taxon>Chroococcales</taxon>
        <taxon>Geminocystaceae</taxon>
        <taxon>Cyanobacterium</taxon>
    </lineage>
</organism>
<name>A0ABR9V4D5_9CHRO</name>
<comment type="caution">
    <text evidence="2">The sequence shown here is derived from an EMBL/GenBank/DDBJ whole genome shotgun (WGS) entry which is preliminary data.</text>
</comment>
<feature type="domain" description="Metallo-beta-lactamase" evidence="1">
    <location>
        <begin position="41"/>
        <end position="202"/>
    </location>
</feature>
<gene>
    <name evidence="2" type="ORF">IQ215_08510</name>
</gene>
<dbReference type="RefSeq" id="WP_193800891.1">
    <property type="nucleotide sequence ID" value="NZ_JADEWC010000016.1"/>
</dbReference>
<dbReference type="Gene3D" id="3.60.15.10">
    <property type="entry name" value="Ribonuclease Z/Hydroxyacylglutathione hydrolase-like"/>
    <property type="match status" value="1"/>
</dbReference>
<dbReference type="EMBL" id="JADEWC010000016">
    <property type="protein sequence ID" value="MBE9222738.1"/>
    <property type="molecule type" value="Genomic_DNA"/>
</dbReference>
<dbReference type="PANTHER" id="PTHR42773">
    <property type="entry name" value="METALLO-BETA-LACTAMASE-RELATED"/>
    <property type="match status" value="1"/>
</dbReference>
<keyword evidence="3" id="KW-1185">Reference proteome</keyword>
<evidence type="ECO:0000313" key="3">
    <source>
        <dbReference type="Proteomes" id="UP000654604"/>
    </source>
</evidence>
<evidence type="ECO:0000259" key="1">
    <source>
        <dbReference type="SMART" id="SM00849"/>
    </source>
</evidence>
<dbReference type="SUPFAM" id="SSF56281">
    <property type="entry name" value="Metallo-hydrolase/oxidoreductase"/>
    <property type="match status" value="1"/>
</dbReference>
<sequence>MTPTPNSTEKDQQTTKITTPKAPKLILENIWAFPPNREILGGTSYLITHPSGNILIDSPPWHPHNVEFLQQQGGVKYLFITNRDGISKHIAKIKQEFSCQLISQEQEVYLLPNLDAISFEDEYSLTDYCQLIWTSGYSPGSSCLYYKSNGGVLFSGRHLLPTKDGKVAPLKLKKTFHWRRQQRNATTILEKVQPLSYVCPGASTGYLRGRGYVAI</sequence>
<proteinExistence type="predicted"/>
<reference evidence="2 3" key="1">
    <citation type="submission" date="2020-10" db="EMBL/GenBank/DDBJ databases">
        <authorList>
            <person name="Castelo-Branco R."/>
            <person name="Eusebio N."/>
            <person name="Adriana R."/>
            <person name="Vieira A."/>
            <person name="Brugerolle De Fraissinette N."/>
            <person name="Rezende De Castro R."/>
            <person name="Schneider M.P."/>
            <person name="Vasconcelos V."/>
            <person name="Leao P.N."/>
        </authorList>
    </citation>
    <scope>NUCLEOTIDE SEQUENCE [LARGE SCALE GENOMIC DNA]</scope>
    <source>
        <strain evidence="2 3">LEGE 03274</strain>
    </source>
</reference>
<dbReference type="InterPro" id="IPR036866">
    <property type="entry name" value="RibonucZ/Hydroxyglut_hydro"/>
</dbReference>
<dbReference type="SMART" id="SM00849">
    <property type="entry name" value="Lactamase_B"/>
    <property type="match status" value="1"/>
</dbReference>
<evidence type="ECO:0000313" key="2">
    <source>
        <dbReference type="EMBL" id="MBE9222738.1"/>
    </source>
</evidence>
<dbReference type="PANTHER" id="PTHR42773:SF3">
    <property type="entry name" value="SLR0630 PROTEIN"/>
    <property type="match status" value="1"/>
</dbReference>